<evidence type="ECO:0000313" key="12">
    <source>
        <dbReference type="Proteomes" id="UP000620124"/>
    </source>
</evidence>
<dbReference type="GO" id="GO:0004252">
    <property type="term" value="F:serine-type endopeptidase activity"/>
    <property type="evidence" value="ECO:0007669"/>
    <property type="project" value="InterPro"/>
</dbReference>
<evidence type="ECO:0000256" key="5">
    <source>
        <dbReference type="ARBA" id="ARBA00022801"/>
    </source>
</evidence>
<name>A0A8H6YKQ6_9AGAR</name>
<dbReference type="Pfam" id="PF09286">
    <property type="entry name" value="Pro-kuma_activ"/>
    <property type="match status" value="1"/>
</dbReference>
<evidence type="ECO:0000256" key="4">
    <source>
        <dbReference type="ARBA" id="ARBA00022723"/>
    </source>
</evidence>
<comment type="subcellular location">
    <subcellularLocation>
        <location evidence="2">Secreted</location>
        <location evidence="2">Extracellular space</location>
    </subcellularLocation>
</comment>
<evidence type="ECO:0000256" key="1">
    <source>
        <dbReference type="ARBA" id="ARBA00001913"/>
    </source>
</evidence>
<keyword evidence="12" id="KW-1185">Reference proteome</keyword>
<keyword evidence="3 11" id="KW-0645">Protease</keyword>
<proteinExistence type="predicted"/>
<dbReference type="AlphaFoldDB" id="A0A8H6YKQ6"/>
<comment type="cofactor">
    <cofactor evidence="1">
        <name>Ca(2+)</name>
        <dbReference type="ChEBI" id="CHEBI:29108"/>
    </cofactor>
</comment>
<evidence type="ECO:0000256" key="2">
    <source>
        <dbReference type="ARBA" id="ARBA00004239"/>
    </source>
</evidence>
<dbReference type="PANTHER" id="PTHR14218:SF15">
    <property type="entry name" value="TRIPEPTIDYL-PEPTIDASE 1"/>
    <property type="match status" value="1"/>
</dbReference>
<dbReference type="InterPro" id="IPR015366">
    <property type="entry name" value="S53_propep"/>
</dbReference>
<keyword evidence="4" id="KW-0479">Metal-binding</keyword>
<dbReference type="Proteomes" id="UP000620124">
    <property type="component" value="Unassembled WGS sequence"/>
</dbReference>
<dbReference type="GO" id="GO:0046872">
    <property type="term" value="F:metal ion binding"/>
    <property type="evidence" value="ECO:0007669"/>
    <property type="project" value="UniProtKB-KW"/>
</dbReference>
<dbReference type="CDD" id="cd11377">
    <property type="entry name" value="Pro-peptidase_S53"/>
    <property type="match status" value="1"/>
</dbReference>
<keyword evidence="5" id="KW-0378">Hydrolase</keyword>
<comment type="caution">
    <text evidence="11">The sequence shown here is derived from an EMBL/GenBank/DDBJ whole genome shotgun (WGS) entry which is preliminary data.</text>
</comment>
<accession>A0A8H6YKQ6</accession>
<keyword evidence="6" id="KW-0720">Serine protease</keyword>
<dbReference type="InterPro" id="IPR050819">
    <property type="entry name" value="Tripeptidyl-peptidase_I"/>
</dbReference>
<keyword evidence="8" id="KW-0865">Zymogen</keyword>
<organism evidence="11 12">
    <name type="scientific">Mycena venus</name>
    <dbReference type="NCBI Taxonomy" id="2733690"/>
    <lineage>
        <taxon>Eukaryota</taxon>
        <taxon>Fungi</taxon>
        <taxon>Dikarya</taxon>
        <taxon>Basidiomycota</taxon>
        <taxon>Agaricomycotina</taxon>
        <taxon>Agaricomycetes</taxon>
        <taxon>Agaricomycetidae</taxon>
        <taxon>Agaricales</taxon>
        <taxon>Marasmiineae</taxon>
        <taxon>Mycenaceae</taxon>
        <taxon>Mycena</taxon>
    </lineage>
</organism>
<evidence type="ECO:0000256" key="6">
    <source>
        <dbReference type="ARBA" id="ARBA00022825"/>
    </source>
</evidence>
<dbReference type="EMBL" id="JACAZI010000005">
    <property type="protein sequence ID" value="KAF7359720.1"/>
    <property type="molecule type" value="Genomic_DNA"/>
</dbReference>
<dbReference type="GO" id="GO:0005576">
    <property type="term" value="C:extracellular region"/>
    <property type="evidence" value="ECO:0007669"/>
    <property type="project" value="UniProtKB-SubCell"/>
</dbReference>
<feature type="domain" description="Peptidase S53" evidence="10">
    <location>
        <begin position="210"/>
        <end position="582"/>
    </location>
</feature>
<sequence>MLKHLTRALVFAPFAGVHSKFVILGRRDNAPPGFSLIGSPPADEVLTLRLALAQSNIQGLQDAVYDISTPGGPRYGQYLTQAEVDDYVVPSAETLDRVNTWLAASNLMASPLTSAGDWVKVNMTVAQANTLLAADFSTFQIAATNQTVIRTLSYSIPSALQNSIHWIHPTISFPDSNSLAAPPRINNISSVTSAHPPTVYLSADCQGLSNWNPACLQELYEIPSTPAKPAANVFGVSGFQNDFSNKRDLRVYILTFLEIYRPDINPNTTFNFLSVDQGINNQLPGGAGQDGNSNIQYAIALATGVPVTFISTGTLPNDLITEMLDQANYLLSLEQPPQTLLNTALVGVESFVFGGGGFSQQMAISLCNAYAQLAARGVSLIVQTDIFGAGGIPALPSCMPFDPPFPATCPFVTAVGGTEFDANQNELEETPSKSSGGGFSSHFARPRYQDTAVSAYLAATNNTNSTAFNVSGRAVPDLSAISMVDFIFEQRVFNLSHTPQFSAAIFASVVALLTNERIAAGKPGLGFLNPLIYQHGNAFKDFTTGSNPGCNSPGFNATSGWDPVSGFGSPSYSKLQKIIQDL</sequence>
<dbReference type="SUPFAM" id="SSF54897">
    <property type="entry name" value="Protease propeptides/inhibitors"/>
    <property type="match status" value="1"/>
</dbReference>
<evidence type="ECO:0000313" key="11">
    <source>
        <dbReference type="EMBL" id="KAF7359720.1"/>
    </source>
</evidence>
<evidence type="ECO:0000256" key="9">
    <source>
        <dbReference type="PROSITE-ProRule" id="PRU01032"/>
    </source>
</evidence>
<dbReference type="GO" id="GO:0006508">
    <property type="term" value="P:proteolysis"/>
    <property type="evidence" value="ECO:0007669"/>
    <property type="project" value="UniProtKB-KW"/>
</dbReference>
<evidence type="ECO:0000256" key="3">
    <source>
        <dbReference type="ARBA" id="ARBA00022670"/>
    </source>
</evidence>
<protein>
    <submittedName>
        <fullName evidence="11">Serine protease S53</fullName>
    </submittedName>
</protein>
<dbReference type="SMART" id="SM00944">
    <property type="entry name" value="Pro-kuma_activ"/>
    <property type="match status" value="1"/>
</dbReference>
<comment type="caution">
    <text evidence="9">Lacks conserved residue(s) required for the propagation of feature annotation.</text>
</comment>
<keyword evidence="7" id="KW-0106">Calcium</keyword>
<evidence type="ECO:0000259" key="10">
    <source>
        <dbReference type="PROSITE" id="PS51695"/>
    </source>
</evidence>
<dbReference type="InterPro" id="IPR036852">
    <property type="entry name" value="Peptidase_S8/S53_dom_sf"/>
</dbReference>
<gene>
    <name evidence="11" type="ORF">MVEN_00696600</name>
</gene>
<dbReference type="SUPFAM" id="SSF52743">
    <property type="entry name" value="Subtilisin-like"/>
    <property type="match status" value="1"/>
</dbReference>
<evidence type="ECO:0000256" key="7">
    <source>
        <dbReference type="ARBA" id="ARBA00022837"/>
    </source>
</evidence>
<dbReference type="CDD" id="cd04056">
    <property type="entry name" value="Peptidases_S53"/>
    <property type="match status" value="1"/>
</dbReference>
<reference evidence="11" key="1">
    <citation type="submission" date="2020-05" db="EMBL/GenBank/DDBJ databases">
        <title>Mycena genomes resolve the evolution of fungal bioluminescence.</title>
        <authorList>
            <person name="Tsai I.J."/>
        </authorList>
    </citation>
    <scope>NUCLEOTIDE SEQUENCE</scope>
    <source>
        <strain evidence="11">CCC161011</strain>
    </source>
</reference>
<evidence type="ECO:0000256" key="8">
    <source>
        <dbReference type="ARBA" id="ARBA00023145"/>
    </source>
</evidence>
<dbReference type="InterPro" id="IPR030400">
    <property type="entry name" value="Sedolisin_dom"/>
</dbReference>
<dbReference type="PROSITE" id="PS51695">
    <property type="entry name" value="SEDOLISIN"/>
    <property type="match status" value="1"/>
</dbReference>
<dbReference type="PANTHER" id="PTHR14218">
    <property type="entry name" value="PROTEASE S8 TRIPEPTIDYL PEPTIDASE I CLN2"/>
    <property type="match status" value="1"/>
</dbReference>
<dbReference type="OrthoDB" id="409122at2759"/>
<dbReference type="Gene3D" id="3.40.50.200">
    <property type="entry name" value="Peptidase S8/S53 domain"/>
    <property type="match status" value="1"/>
</dbReference>
<dbReference type="GO" id="GO:0008240">
    <property type="term" value="F:tripeptidyl-peptidase activity"/>
    <property type="evidence" value="ECO:0007669"/>
    <property type="project" value="TreeGrafter"/>
</dbReference>